<dbReference type="SUPFAM" id="SSF110004">
    <property type="entry name" value="Glycolipid transfer protein, GLTP"/>
    <property type="match status" value="1"/>
</dbReference>
<dbReference type="Gene3D" id="3.40.50.1010">
    <property type="entry name" value="5'-nuclease"/>
    <property type="match status" value="1"/>
</dbReference>
<keyword evidence="2" id="KW-0690">Ribosome biogenesis</keyword>
<dbReference type="PANTHER" id="PTHR12416">
    <property type="entry name" value="RRNA-PROCESSING PROTEIN UTP23 HOMOLOG"/>
    <property type="match status" value="1"/>
</dbReference>
<proteinExistence type="inferred from homology"/>
<organism evidence="10 11">
    <name type="scientific">Oikopleura dioica</name>
    <name type="common">Tunicate</name>
    <dbReference type="NCBI Taxonomy" id="34765"/>
    <lineage>
        <taxon>Eukaryota</taxon>
        <taxon>Metazoa</taxon>
        <taxon>Chordata</taxon>
        <taxon>Tunicata</taxon>
        <taxon>Appendicularia</taxon>
        <taxon>Copelata</taxon>
        <taxon>Oikopleuridae</taxon>
        <taxon>Oikopleura</taxon>
    </lineage>
</organism>
<dbReference type="Proteomes" id="UP001158576">
    <property type="component" value="Chromosome 2"/>
</dbReference>
<evidence type="ECO:0000259" key="9">
    <source>
        <dbReference type="Pfam" id="PF24779"/>
    </source>
</evidence>
<evidence type="ECO:0000313" key="10">
    <source>
        <dbReference type="EMBL" id="CAG5112926.1"/>
    </source>
</evidence>
<evidence type="ECO:0000256" key="7">
    <source>
        <dbReference type="SAM" id="MobiDB-lite"/>
    </source>
</evidence>
<dbReference type="InterPro" id="IPR006984">
    <property type="entry name" value="Fcf1/UTP23"/>
</dbReference>
<evidence type="ECO:0000256" key="2">
    <source>
        <dbReference type="ARBA" id="ARBA00022517"/>
    </source>
</evidence>
<dbReference type="InterPro" id="IPR029060">
    <property type="entry name" value="PIN-like_dom_sf"/>
</dbReference>
<dbReference type="Pfam" id="PF04900">
    <property type="entry name" value="Fcf1"/>
    <property type="match status" value="1"/>
</dbReference>
<feature type="region of interest" description="Disordered" evidence="7">
    <location>
        <begin position="397"/>
        <end position="433"/>
    </location>
</feature>
<dbReference type="Gene3D" id="1.10.3520.10">
    <property type="entry name" value="Glycolipid transfer protein"/>
    <property type="match status" value="1"/>
</dbReference>
<evidence type="ECO:0000256" key="3">
    <source>
        <dbReference type="ARBA" id="ARBA00022552"/>
    </source>
</evidence>
<keyword evidence="11" id="KW-1185">Reference proteome</keyword>
<accession>A0ABN7T516</accession>
<dbReference type="Pfam" id="PF24779">
    <property type="entry name" value="UTP23_sensor"/>
    <property type="match status" value="1"/>
</dbReference>
<feature type="compositionally biased region" description="Basic and acidic residues" evidence="7">
    <location>
        <begin position="413"/>
        <end position="426"/>
    </location>
</feature>
<dbReference type="InterPro" id="IPR057776">
    <property type="entry name" value="UTP23_sensor"/>
</dbReference>
<reference evidence="10 11" key="1">
    <citation type="submission" date="2021-04" db="EMBL/GenBank/DDBJ databases">
        <authorList>
            <person name="Bliznina A."/>
        </authorList>
    </citation>
    <scope>NUCLEOTIDE SEQUENCE [LARGE SCALE GENOMIC DNA]</scope>
</reference>
<gene>
    <name evidence="10" type="ORF">OKIOD_LOCUS15855</name>
</gene>
<keyword evidence="3" id="KW-0698">rRNA processing</keyword>
<dbReference type="EMBL" id="OU015567">
    <property type="protein sequence ID" value="CAG5112926.1"/>
    <property type="molecule type" value="Genomic_DNA"/>
</dbReference>
<dbReference type="InterPro" id="IPR036497">
    <property type="entry name" value="GLTP_sf"/>
</dbReference>
<comment type="similarity">
    <text evidence="6">Belongs to the UTP23/FCF1 family. UTP23 subfamily.</text>
</comment>
<comment type="subcellular location">
    <subcellularLocation>
        <location evidence="1">Nucleus</location>
        <location evidence="1">Nucleolus</location>
    </subcellularLocation>
</comment>
<name>A0ABN7T516_OIKDI</name>
<keyword evidence="4" id="KW-0539">Nucleus</keyword>
<evidence type="ECO:0000256" key="1">
    <source>
        <dbReference type="ARBA" id="ARBA00004604"/>
    </source>
</evidence>
<comment type="function">
    <text evidence="5">Involved in rRNA-processing and ribosome biogenesis.</text>
</comment>
<evidence type="ECO:0000259" key="8">
    <source>
        <dbReference type="Pfam" id="PF08718"/>
    </source>
</evidence>
<evidence type="ECO:0000256" key="4">
    <source>
        <dbReference type="ARBA" id="ARBA00023242"/>
    </source>
</evidence>
<dbReference type="Pfam" id="PF08718">
    <property type="entry name" value="GLTP"/>
    <property type="match status" value="1"/>
</dbReference>
<dbReference type="SUPFAM" id="SSF88723">
    <property type="entry name" value="PIN domain-like"/>
    <property type="match status" value="1"/>
</dbReference>
<evidence type="ECO:0000256" key="5">
    <source>
        <dbReference type="ARBA" id="ARBA00037300"/>
    </source>
</evidence>
<dbReference type="InterPro" id="IPR014830">
    <property type="entry name" value="Glycolipid_transfer_prot_dom"/>
</dbReference>
<evidence type="ECO:0000313" key="11">
    <source>
        <dbReference type="Proteomes" id="UP001158576"/>
    </source>
</evidence>
<feature type="domain" description="UTP23 sensor motif region" evidence="9">
    <location>
        <begin position="395"/>
        <end position="410"/>
    </location>
</feature>
<feature type="domain" description="Glycolipid transfer protein" evidence="8">
    <location>
        <begin position="23"/>
        <end position="162"/>
    </location>
</feature>
<sequence length="581" mass="66165">MASETFFKRVSPKFGDVKQEEGIHVEQFLAACRSYLEFYDLFGGTVFAPVKSDVSGNIGKLQGWYEKDKSKNTLELILQVEIDAKSTESKGSATDALLWLKRGLWMMARFLRGLLDGERDSNKTFQKSYDQTLKPHHNWMVQKLFTVGLKMVPDFEGFVALMAPKDHPGDKEKSVLEDMEIYIGDMEKILIKIDQFYTEKASSIPKHSYHLHSIQSEPVTIIPIDIENENKTSKNGTFAKRALDNKVRIDDQVKNYFGKNIKLFTTDCVINELTILGKQLYGALVICKKMEVYDCGHKGSRMAKGCLKHIIEKGNEDKFFIATNDKQVSSFANSIPGTPLVYIVGNTIVLDKPSENTSRAAEEELRSATDLTSHEQKILKQIKMEEKKVAPIRHKRKVAKGPNPLSMKKKTAKKDVKTEGKVDENGKSGNSASKKRTFHELSLAGQQLVIDNDMFDNEKRRFLYDNVDEFRDKLLLVPDLTENDKFQIHLYVLNFNPDVLPPQQVDVLRTLIDRINVEDVAREINPDNPNIRDELVGYMETIHNSLQPTNYSDIDMNFHDPSILDPIEFSINDFHFGGSNV</sequence>
<evidence type="ECO:0000256" key="6">
    <source>
        <dbReference type="ARBA" id="ARBA00038503"/>
    </source>
</evidence>
<protein>
    <submittedName>
        <fullName evidence="10">Oidioi.mRNA.OKI2018_I69.chr2.g7090.t1.cds</fullName>
    </submittedName>
</protein>